<comment type="caution">
    <text evidence="6">The sequence shown here is derived from an EMBL/GenBank/DDBJ whole genome shotgun (WGS) entry which is preliminary data.</text>
</comment>
<dbReference type="RefSeq" id="WP_078488002.1">
    <property type="nucleotide sequence ID" value="NZ_MPRJ01000081.1"/>
</dbReference>
<evidence type="ECO:0000256" key="2">
    <source>
        <dbReference type="ARBA" id="ARBA00015915"/>
    </source>
</evidence>
<keyword evidence="4" id="KW-0732">Signal</keyword>
<name>A0A1T2KSN9_9GAMM</name>
<evidence type="ECO:0000256" key="1">
    <source>
        <dbReference type="ARBA" id="ARBA00011028"/>
    </source>
</evidence>
<evidence type="ECO:0000256" key="5">
    <source>
        <dbReference type="ARBA" id="ARBA00022906"/>
    </source>
</evidence>
<sequence>MGSTSLILRIAIIAIALLLQPCSVLAKAPRVLVSIKPVHSLVAGVMEGVDTPELLISGGESPHAFSLRPSDARKINQAKLIFWIGEELETPLEHILENQKSDSRIIELIATEGVNLIPMREGGVWESHLHHDEHEKEEHHHNANPHIWLSPKNAALIVRIAQQELGRLDPGNKAIYLQNAGAIQARLKVLDSEIREKTLAIRSTPFIVFHDAYPYYEQQYGLNAVGSVTVSPEHMPGAKRVHKLRAKIKSLGASCVFSEPQFQPKLAHTITRGTGTENGILDPLGAELPADTDTYFRLMRNLTDALVDCLRQNQVEQ</sequence>
<dbReference type="AlphaFoldDB" id="A0A1T2KSN9"/>
<dbReference type="Proteomes" id="UP000190896">
    <property type="component" value="Unassembled WGS sequence"/>
</dbReference>
<comment type="similarity">
    <text evidence="1">Belongs to the bacterial solute-binding protein 9 family.</text>
</comment>
<keyword evidence="5" id="KW-0862">Zinc</keyword>
<keyword evidence="5" id="KW-0406">Ion transport</keyword>
<dbReference type="GO" id="GO:0046872">
    <property type="term" value="F:metal ion binding"/>
    <property type="evidence" value="ECO:0007669"/>
    <property type="project" value="InterPro"/>
</dbReference>
<organism evidence="6 7">
    <name type="scientific">Solemya velesiana gill symbiont</name>
    <dbReference type="NCBI Taxonomy" id="1918948"/>
    <lineage>
        <taxon>Bacteria</taxon>
        <taxon>Pseudomonadati</taxon>
        <taxon>Pseudomonadota</taxon>
        <taxon>Gammaproteobacteria</taxon>
        <taxon>sulfur-oxidizing symbionts</taxon>
    </lineage>
</organism>
<accession>A0A1T2KSN9</accession>
<dbReference type="SUPFAM" id="SSF53807">
    <property type="entry name" value="Helical backbone' metal receptor"/>
    <property type="match status" value="1"/>
</dbReference>
<reference evidence="6 7" key="1">
    <citation type="submission" date="2016-11" db="EMBL/GenBank/DDBJ databases">
        <title>Mixed transmission modes and dynamic genome evolution in an obligate animal-bacterial symbiosis.</title>
        <authorList>
            <person name="Russell S.L."/>
            <person name="Corbett-Detig R.B."/>
            <person name="Cavanaugh C.M."/>
        </authorList>
    </citation>
    <scope>NUCLEOTIDE SEQUENCE [LARGE SCALE GENOMIC DNA]</scope>
    <source>
        <strain evidence="6">Se-Cadez</strain>
    </source>
</reference>
<dbReference type="EMBL" id="MPRJ01000081">
    <property type="protein sequence ID" value="OOZ35720.1"/>
    <property type="molecule type" value="Genomic_DNA"/>
</dbReference>
<keyword evidence="7" id="KW-1185">Reference proteome</keyword>
<keyword evidence="3" id="KW-0813">Transport</keyword>
<dbReference type="OrthoDB" id="9793396at2"/>
<dbReference type="PANTHER" id="PTHR42953">
    <property type="entry name" value="HIGH-AFFINITY ZINC UPTAKE SYSTEM PROTEIN ZNUA-RELATED"/>
    <property type="match status" value="1"/>
</dbReference>
<evidence type="ECO:0000313" key="6">
    <source>
        <dbReference type="EMBL" id="OOZ35720.1"/>
    </source>
</evidence>
<dbReference type="GO" id="GO:0006829">
    <property type="term" value="P:zinc ion transport"/>
    <property type="evidence" value="ECO:0007669"/>
    <property type="project" value="UniProtKB-KW"/>
</dbReference>
<proteinExistence type="inferred from homology"/>
<protein>
    <recommendedName>
        <fullName evidence="2">High-affinity zinc uptake system protein ZnuA</fullName>
    </recommendedName>
</protein>
<gene>
    <name evidence="6" type="ORF">BOW51_10690</name>
</gene>
<dbReference type="InterPro" id="IPR006127">
    <property type="entry name" value="ZnuA-like"/>
</dbReference>
<evidence type="ECO:0000256" key="3">
    <source>
        <dbReference type="ARBA" id="ARBA00022448"/>
    </source>
</evidence>
<dbReference type="PANTHER" id="PTHR42953:SF3">
    <property type="entry name" value="HIGH-AFFINITY ZINC UPTAKE SYSTEM PROTEIN ZNUA"/>
    <property type="match status" value="1"/>
</dbReference>
<keyword evidence="5" id="KW-0864">Zinc transport</keyword>
<dbReference type="InterPro" id="IPR050492">
    <property type="entry name" value="Bact_metal-bind_prot9"/>
</dbReference>
<evidence type="ECO:0000256" key="4">
    <source>
        <dbReference type="ARBA" id="ARBA00022729"/>
    </source>
</evidence>
<dbReference type="Pfam" id="PF01297">
    <property type="entry name" value="ZnuA"/>
    <property type="match status" value="1"/>
</dbReference>
<evidence type="ECO:0000313" key="7">
    <source>
        <dbReference type="Proteomes" id="UP000190896"/>
    </source>
</evidence>
<dbReference type="Gene3D" id="3.40.50.1980">
    <property type="entry name" value="Nitrogenase molybdenum iron protein domain"/>
    <property type="match status" value="2"/>
</dbReference>